<feature type="transmembrane region" description="Helical" evidence="9">
    <location>
        <begin position="871"/>
        <end position="889"/>
    </location>
</feature>
<keyword evidence="7 9" id="KW-1133">Transmembrane helix</keyword>
<dbReference type="Gene3D" id="3.30.70.1440">
    <property type="entry name" value="Multidrug efflux transporter AcrB pore domain"/>
    <property type="match status" value="1"/>
</dbReference>
<feature type="domain" description="SSD" evidence="10">
    <location>
        <begin position="377"/>
        <end position="496"/>
    </location>
</feature>
<proteinExistence type="inferred from homology"/>
<comment type="caution">
    <text evidence="9">Lacks conserved residue(s) required for the propagation of feature annotation.</text>
</comment>
<feature type="transmembrane region" description="Helical" evidence="9">
    <location>
        <begin position="471"/>
        <end position="498"/>
    </location>
</feature>
<evidence type="ECO:0000256" key="4">
    <source>
        <dbReference type="ARBA" id="ARBA00022475"/>
    </source>
</evidence>
<dbReference type="Gene3D" id="3.30.70.1320">
    <property type="entry name" value="Multidrug efflux transporter AcrB pore domain like"/>
    <property type="match status" value="1"/>
</dbReference>
<feature type="transmembrane region" description="Helical" evidence="9">
    <location>
        <begin position="968"/>
        <end position="989"/>
    </location>
</feature>
<keyword evidence="5 9" id="KW-0997">Cell inner membrane</keyword>
<dbReference type="PRINTS" id="PR00702">
    <property type="entry name" value="ACRIFLAVINRP"/>
</dbReference>
<dbReference type="NCBIfam" id="TIGR00915">
    <property type="entry name" value="2A0602"/>
    <property type="match status" value="1"/>
</dbReference>
<evidence type="ECO:0000256" key="2">
    <source>
        <dbReference type="ARBA" id="ARBA00010942"/>
    </source>
</evidence>
<comment type="subcellular location">
    <subcellularLocation>
        <location evidence="1 9">Cell inner membrane</location>
        <topology evidence="1 9">Multi-pass membrane protein</topology>
    </subcellularLocation>
</comment>
<dbReference type="SUPFAM" id="SSF82714">
    <property type="entry name" value="Multidrug efflux transporter AcrB TolC docking domain, DN and DC subdomains"/>
    <property type="match status" value="2"/>
</dbReference>
<feature type="transmembrane region" description="Helical" evidence="9">
    <location>
        <begin position="342"/>
        <end position="361"/>
    </location>
</feature>
<dbReference type="NCBIfam" id="NF000282">
    <property type="entry name" value="RND_permease_1"/>
    <property type="match status" value="1"/>
</dbReference>
<keyword evidence="12" id="KW-1185">Reference proteome</keyword>
<feature type="transmembrane region" description="Helical" evidence="9">
    <location>
        <begin position="1001"/>
        <end position="1026"/>
    </location>
</feature>
<dbReference type="Pfam" id="PF00873">
    <property type="entry name" value="ACR_tran"/>
    <property type="match status" value="1"/>
</dbReference>
<dbReference type="EMBL" id="BSYJ01000002">
    <property type="protein sequence ID" value="GMG86862.1"/>
    <property type="molecule type" value="Genomic_DNA"/>
</dbReference>
<feature type="transmembrane region" description="Helical" evidence="9">
    <location>
        <begin position="539"/>
        <end position="556"/>
    </location>
</feature>
<feature type="transmembrane region" description="Helical" evidence="9">
    <location>
        <begin position="439"/>
        <end position="459"/>
    </location>
</feature>
<organism evidence="11 12">
    <name type="scientific">Biformimicrobium ophioploci</name>
    <dbReference type="NCBI Taxonomy" id="3036711"/>
    <lineage>
        <taxon>Bacteria</taxon>
        <taxon>Pseudomonadati</taxon>
        <taxon>Pseudomonadota</taxon>
        <taxon>Gammaproteobacteria</taxon>
        <taxon>Cellvibrionales</taxon>
        <taxon>Microbulbiferaceae</taxon>
        <taxon>Biformimicrobium</taxon>
    </lineage>
</organism>
<dbReference type="PANTHER" id="PTHR32063">
    <property type="match status" value="1"/>
</dbReference>
<feature type="transmembrane region" description="Helical" evidence="9">
    <location>
        <begin position="896"/>
        <end position="918"/>
    </location>
</feature>
<dbReference type="SUPFAM" id="SSF82693">
    <property type="entry name" value="Multidrug efflux transporter AcrB pore domain, PN1, PN2, PC1 and PC2 subdomains"/>
    <property type="match status" value="3"/>
</dbReference>
<dbReference type="InterPro" id="IPR027463">
    <property type="entry name" value="AcrB_DN_DC_subdom"/>
</dbReference>
<feature type="transmembrane region" description="Helical" evidence="9">
    <location>
        <begin position="368"/>
        <end position="389"/>
    </location>
</feature>
<keyword evidence="8 9" id="KW-0472">Membrane</keyword>
<dbReference type="SUPFAM" id="SSF82866">
    <property type="entry name" value="Multidrug efflux transporter AcrB transmembrane domain"/>
    <property type="match status" value="2"/>
</dbReference>
<evidence type="ECO:0000256" key="3">
    <source>
        <dbReference type="ARBA" id="ARBA00022448"/>
    </source>
</evidence>
<gene>
    <name evidence="11" type="primary">vmeQ_1</name>
    <name evidence="11" type="ORF">MNKW57_11830</name>
</gene>
<dbReference type="PROSITE" id="PS50156">
    <property type="entry name" value="SSD"/>
    <property type="match status" value="1"/>
</dbReference>
<evidence type="ECO:0000256" key="5">
    <source>
        <dbReference type="ARBA" id="ARBA00022519"/>
    </source>
</evidence>
<dbReference type="PANTHER" id="PTHR32063:SF76">
    <property type="entry name" value="EFFLUX PUMP MEMBRANE TRANSPORTER"/>
    <property type="match status" value="1"/>
</dbReference>
<protein>
    <recommendedName>
        <fullName evidence="9">Efflux pump membrane transporter</fullName>
    </recommendedName>
</protein>
<sequence length="1044" mass="112669">MISEFSIRRPRFAFVVSILITLSGLLAIPSLPVAEFPDIAPPTISVSTSYPGADASVVRDSIAALIEPQVNGVEGMQYLSSVSGNDGSYNLTVTFETGVDTNIAMVEVQNRVNRAMAQLPEEVKREGVDVRKQSTTMLMTINLYSEENQFDDLFLANYAQIFLKDELARINGVSDVEIMGSMNYAMRIWLDPNRMAALNVTAQDVMSVIRSQNVQAAAGQIGAPPALPDQQFQYNVIASGRLVEAEEFKNIAVRARPEGGMVLLGDIARIELGSEFYGAFGQLDNRPSAVIAIYQLPDANALDVAEKIREKMAALQERFPEGLVQSALYDTTVFVSASIREVVETLVTAVILVIIVVFLFLQDWRSTLIPAIAIPVSLIGTFAVMLGLGMSINTITLFALILAIGIVVDDAIIVVENTQRLMGEGLPPKEAALKTMEEVASPVIATTLVLLAVFVPTMLMPGLTGKMYQQFAITISIAVIISSLNALTLSPALCSTLLKPGKGDVTQKETGMFGWFNKAVHRTTAFYSDRVAFIVKHPMISVATIVALALLCTWLFRAVPSGFVPDEDKGFFMLHAQLADGASLQRTLDVTEQVTNILNQQPGVKEVIAVPGYNMLGGGVNSNTAFLIAVLDSWEERDTPELHQMAIMDRAQEELMQISNAQLMLFPVPSLPGGSSVGGFEFVLEDLMGRAPQDLAEVMTGVINAANQRPEIARAFTSFQASTPQLRLNVDKNKAHTLGIDLADVYLTLQAFLGGMYVNDFNKFGKVFRVMVQADKEFRNSEVDLAGFYVRGKGENLVPVIAVTDVEPMVAPQSINRYNLYNSVTLNGSPAPGKTSGQAMAAMIELGEQLPEGFAFEWTGTSKQELSAGNLAPILFSLAIVFVYLFLVAQYESWSIPLAVLLSVPIAIGGALLAVWLVGGENNLYTQIGLVLLIGMASKSAILITEFASLQRDAGKSIADSAIKATRLRFRAVLMTALSFVLGVMPLLVASGAGAESRKSLGLAIFGGMVAASLFSTLLVPVYYALLQGIREKVKGGHVVVDRG</sequence>
<keyword evidence="6 9" id="KW-0812">Transmembrane</keyword>
<feature type="transmembrane region" description="Helical" evidence="9">
    <location>
        <begin position="395"/>
        <end position="418"/>
    </location>
</feature>
<dbReference type="Gene3D" id="3.30.2090.10">
    <property type="entry name" value="Multidrug efflux transporter AcrB TolC docking domain, DN and DC subdomains"/>
    <property type="match status" value="2"/>
</dbReference>
<keyword evidence="4" id="KW-1003">Cell membrane</keyword>
<feature type="transmembrane region" description="Helical" evidence="9">
    <location>
        <begin position="924"/>
        <end position="947"/>
    </location>
</feature>
<evidence type="ECO:0000256" key="7">
    <source>
        <dbReference type="ARBA" id="ARBA00022989"/>
    </source>
</evidence>
<dbReference type="Gene3D" id="3.30.70.1430">
    <property type="entry name" value="Multidrug efflux transporter AcrB pore domain"/>
    <property type="match status" value="2"/>
</dbReference>
<dbReference type="RefSeq" id="WP_285763475.1">
    <property type="nucleotide sequence ID" value="NZ_BSYJ01000002.1"/>
</dbReference>
<dbReference type="Proteomes" id="UP001224392">
    <property type="component" value="Unassembled WGS sequence"/>
</dbReference>
<name>A0ABQ6LXW3_9GAMM</name>
<evidence type="ECO:0000313" key="11">
    <source>
        <dbReference type="EMBL" id="GMG86862.1"/>
    </source>
</evidence>
<evidence type="ECO:0000256" key="1">
    <source>
        <dbReference type="ARBA" id="ARBA00004429"/>
    </source>
</evidence>
<reference evidence="11 12" key="1">
    <citation type="submission" date="2023-04" db="EMBL/GenBank/DDBJ databases">
        <title>Marinobulbifer ophiurae gen. nov., sp. Nov., isolate from tissue of brittle star Ophioplocus japonicus.</title>
        <authorList>
            <person name="Kawano K."/>
            <person name="Sawayama S."/>
            <person name="Nakagawa S."/>
        </authorList>
    </citation>
    <scope>NUCLEOTIDE SEQUENCE [LARGE SCALE GENOMIC DNA]</scope>
    <source>
        <strain evidence="11 12">NKW57</strain>
    </source>
</reference>
<dbReference type="InterPro" id="IPR004764">
    <property type="entry name" value="MdtF-like"/>
</dbReference>
<comment type="similarity">
    <text evidence="2 9">Belongs to the resistance-nodulation-cell division (RND) (TC 2.A.6) family.</text>
</comment>
<evidence type="ECO:0000259" key="10">
    <source>
        <dbReference type="PROSITE" id="PS50156"/>
    </source>
</evidence>
<dbReference type="InterPro" id="IPR001036">
    <property type="entry name" value="Acrflvin-R"/>
</dbReference>
<dbReference type="Gene3D" id="1.20.1640.10">
    <property type="entry name" value="Multidrug efflux transporter AcrB transmembrane domain"/>
    <property type="match status" value="2"/>
</dbReference>
<keyword evidence="3 9" id="KW-0813">Transport</keyword>
<dbReference type="InterPro" id="IPR000731">
    <property type="entry name" value="SSD"/>
</dbReference>
<accession>A0ABQ6LXW3</accession>
<evidence type="ECO:0000313" key="12">
    <source>
        <dbReference type="Proteomes" id="UP001224392"/>
    </source>
</evidence>
<evidence type="ECO:0000256" key="6">
    <source>
        <dbReference type="ARBA" id="ARBA00022692"/>
    </source>
</evidence>
<comment type="caution">
    <text evidence="11">The sequence shown here is derived from an EMBL/GenBank/DDBJ whole genome shotgun (WGS) entry which is preliminary data.</text>
</comment>
<evidence type="ECO:0000256" key="9">
    <source>
        <dbReference type="RuleBase" id="RU364070"/>
    </source>
</evidence>
<evidence type="ECO:0000256" key="8">
    <source>
        <dbReference type="ARBA" id="ARBA00023136"/>
    </source>
</evidence>